<evidence type="ECO:0000313" key="2">
    <source>
        <dbReference type="Proteomes" id="UP000799754"/>
    </source>
</evidence>
<dbReference type="EMBL" id="MU006744">
    <property type="protein sequence ID" value="KAF2622444.1"/>
    <property type="molecule type" value="Genomic_DNA"/>
</dbReference>
<sequence>MDRNDSTEYNAKVEVEQNVANISGAARNAERKLRLKIDLVFAIKGILTIGIALVAFITLIDCPEIARWLSEEKKQRIFLLNNITVSGSSFFLPTIICTIPGRTTVRQQIPTLPPYIVGAFFILVILTLSWRYNHGQIFISISGPSIIVGYSIFLATLNANIRYVAVFLCASAAFTLGAMCNA</sequence>
<protein>
    <submittedName>
        <fullName evidence="1">Uncharacterized protein</fullName>
    </submittedName>
</protein>
<name>A0ACB6RKZ7_9PLEO</name>
<keyword evidence="2" id="KW-1185">Reference proteome</keyword>
<comment type="caution">
    <text evidence="1">The sequence shown here is derived from an EMBL/GenBank/DDBJ whole genome shotgun (WGS) entry which is preliminary data.</text>
</comment>
<gene>
    <name evidence="1" type="ORF">BU25DRAFT_462777</name>
</gene>
<accession>A0ACB6RKZ7</accession>
<reference evidence="1" key="1">
    <citation type="journal article" date="2020" name="Stud. Mycol.">
        <title>101 Dothideomycetes genomes: a test case for predicting lifestyles and emergence of pathogens.</title>
        <authorList>
            <person name="Haridas S."/>
            <person name="Albert R."/>
            <person name="Binder M."/>
            <person name="Bloem J."/>
            <person name="Labutti K."/>
            <person name="Salamov A."/>
            <person name="Andreopoulos B."/>
            <person name="Baker S."/>
            <person name="Barry K."/>
            <person name="Bills G."/>
            <person name="Bluhm B."/>
            <person name="Cannon C."/>
            <person name="Castanera R."/>
            <person name="Culley D."/>
            <person name="Daum C."/>
            <person name="Ezra D."/>
            <person name="Gonzalez J."/>
            <person name="Henrissat B."/>
            <person name="Kuo A."/>
            <person name="Liang C."/>
            <person name="Lipzen A."/>
            <person name="Lutzoni F."/>
            <person name="Magnuson J."/>
            <person name="Mondo S."/>
            <person name="Nolan M."/>
            <person name="Ohm R."/>
            <person name="Pangilinan J."/>
            <person name="Park H.-J."/>
            <person name="Ramirez L."/>
            <person name="Alfaro M."/>
            <person name="Sun H."/>
            <person name="Tritt A."/>
            <person name="Yoshinaga Y."/>
            <person name="Zwiers L.-H."/>
            <person name="Turgeon B."/>
            <person name="Goodwin S."/>
            <person name="Spatafora J."/>
            <person name="Crous P."/>
            <person name="Grigoriev I."/>
        </authorList>
    </citation>
    <scope>NUCLEOTIDE SEQUENCE</scope>
    <source>
        <strain evidence="1">CBS 525.71</strain>
    </source>
</reference>
<evidence type="ECO:0000313" key="1">
    <source>
        <dbReference type="EMBL" id="KAF2622444.1"/>
    </source>
</evidence>
<proteinExistence type="predicted"/>
<organism evidence="1 2">
    <name type="scientific">Macroventuria anomochaeta</name>
    <dbReference type="NCBI Taxonomy" id="301207"/>
    <lineage>
        <taxon>Eukaryota</taxon>
        <taxon>Fungi</taxon>
        <taxon>Dikarya</taxon>
        <taxon>Ascomycota</taxon>
        <taxon>Pezizomycotina</taxon>
        <taxon>Dothideomycetes</taxon>
        <taxon>Pleosporomycetidae</taxon>
        <taxon>Pleosporales</taxon>
        <taxon>Pleosporineae</taxon>
        <taxon>Didymellaceae</taxon>
        <taxon>Macroventuria</taxon>
    </lineage>
</organism>
<dbReference type="Proteomes" id="UP000799754">
    <property type="component" value="Unassembled WGS sequence"/>
</dbReference>